<comment type="caution">
    <text evidence="2">The sequence shown here is derived from an EMBL/GenBank/DDBJ whole genome shotgun (WGS) entry which is preliminary data.</text>
</comment>
<proteinExistence type="predicted"/>
<dbReference type="Proteomes" id="UP000664940">
    <property type="component" value="Unassembled WGS sequence"/>
</dbReference>
<feature type="region of interest" description="Disordered" evidence="1">
    <location>
        <begin position="1"/>
        <end position="22"/>
    </location>
</feature>
<accession>A0A834ENF9</accession>
<sequence length="97" mass="10490">MMGGGYEGTGSLSHPGGGVRGSYFHLPGSTPLHCGRRPAWPRVWSPAPRHSASPRGTRIRGAFAANCQESPEWPMHLEQGGVKVYVSRSRVPREAKP</sequence>
<reference evidence="2 3" key="1">
    <citation type="journal article" date="2020" name="Nature">
        <title>Six reference-quality genomes reveal evolution of bat adaptations.</title>
        <authorList>
            <person name="Jebb D."/>
            <person name="Huang Z."/>
            <person name="Pippel M."/>
            <person name="Hughes G.M."/>
            <person name="Lavrichenko K."/>
            <person name="Devanna P."/>
            <person name="Winkler S."/>
            <person name="Jermiin L.S."/>
            <person name="Skirmuntt E.C."/>
            <person name="Katzourakis A."/>
            <person name="Burkitt-Gray L."/>
            <person name="Ray D.A."/>
            <person name="Sullivan K.A.M."/>
            <person name="Roscito J.G."/>
            <person name="Kirilenko B.M."/>
            <person name="Davalos L.M."/>
            <person name="Corthals A.P."/>
            <person name="Power M.L."/>
            <person name="Jones G."/>
            <person name="Ransome R.D."/>
            <person name="Dechmann D.K.N."/>
            <person name="Locatelli A.G."/>
            <person name="Puechmaille S.J."/>
            <person name="Fedrigo O."/>
            <person name="Jarvis E.D."/>
            <person name="Hiller M."/>
            <person name="Vernes S.C."/>
            <person name="Myers E.W."/>
            <person name="Teeling E.C."/>
        </authorList>
    </citation>
    <scope>NUCLEOTIDE SEQUENCE [LARGE SCALE GENOMIC DNA]</scope>
    <source>
        <strain evidence="2">Bat1K_MPI-CBG_1</strain>
    </source>
</reference>
<evidence type="ECO:0000313" key="3">
    <source>
        <dbReference type="Proteomes" id="UP000664940"/>
    </source>
</evidence>
<gene>
    <name evidence="2" type="ORF">HJG60_001861</name>
</gene>
<dbReference type="AlphaFoldDB" id="A0A834ENF9"/>
<evidence type="ECO:0000313" key="2">
    <source>
        <dbReference type="EMBL" id="KAF6123319.1"/>
    </source>
</evidence>
<protein>
    <submittedName>
        <fullName evidence="2">Coordinated expression to IRX2</fullName>
    </submittedName>
</protein>
<evidence type="ECO:0000256" key="1">
    <source>
        <dbReference type="SAM" id="MobiDB-lite"/>
    </source>
</evidence>
<dbReference type="EMBL" id="JABVXQ010000002">
    <property type="protein sequence ID" value="KAF6123319.1"/>
    <property type="molecule type" value="Genomic_DNA"/>
</dbReference>
<organism evidence="2 3">
    <name type="scientific">Phyllostomus discolor</name>
    <name type="common">pale spear-nosed bat</name>
    <dbReference type="NCBI Taxonomy" id="89673"/>
    <lineage>
        <taxon>Eukaryota</taxon>
        <taxon>Metazoa</taxon>
        <taxon>Chordata</taxon>
        <taxon>Craniata</taxon>
        <taxon>Vertebrata</taxon>
        <taxon>Euteleostomi</taxon>
        <taxon>Mammalia</taxon>
        <taxon>Eutheria</taxon>
        <taxon>Laurasiatheria</taxon>
        <taxon>Chiroptera</taxon>
        <taxon>Yangochiroptera</taxon>
        <taxon>Phyllostomidae</taxon>
        <taxon>Phyllostominae</taxon>
        <taxon>Phyllostomus</taxon>
    </lineage>
</organism>
<name>A0A834ENF9_9CHIR</name>